<evidence type="ECO:0008006" key="4">
    <source>
        <dbReference type="Google" id="ProtNLM"/>
    </source>
</evidence>
<sequence length="199" mass="22087">MKDLFNSILGLLEAAIYEPIRLETALANVSEKNLNFYSWIVFIPSALSVSVGATYLSPPYTGNSMGMIGLAFLANLSMISVLPMILGAVIDFYAQRKQRTGNVHYSYNLCRFGMTVFIFFTPISILFHEVGLTGGIGYFSILLFLIGYYVAVVSKGIQFIYDLKTSDAVRFSLTAVLISGIFPFVFYFYISGSILHLVL</sequence>
<accession>A0A0E3B6A5</accession>
<keyword evidence="1" id="KW-0812">Transmembrane</keyword>
<feature type="transmembrane region" description="Helical" evidence="1">
    <location>
        <begin position="36"/>
        <end position="56"/>
    </location>
</feature>
<dbReference type="RefSeq" id="WP_002724081.1">
    <property type="nucleotide sequence ID" value="NZ_CP012029.1"/>
</dbReference>
<evidence type="ECO:0000313" key="3">
    <source>
        <dbReference type="Proteomes" id="UP000058857"/>
    </source>
</evidence>
<dbReference type="Proteomes" id="UP000058857">
    <property type="component" value="Chromosome 1"/>
</dbReference>
<name>A0A0E3B6A5_LEPBO</name>
<evidence type="ECO:0000256" key="1">
    <source>
        <dbReference type="SAM" id="Phobius"/>
    </source>
</evidence>
<feature type="transmembrane region" description="Helical" evidence="1">
    <location>
        <begin position="105"/>
        <end position="126"/>
    </location>
</feature>
<keyword evidence="1" id="KW-0472">Membrane</keyword>
<organism evidence="2">
    <name type="scientific">Leptospira borgpetersenii serovar Ballum</name>
    <dbReference type="NCBI Taxonomy" id="280505"/>
    <lineage>
        <taxon>Bacteria</taxon>
        <taxon>Pseudomonadati</taxon>
        <taxon>Spirochaetota</taxon>
        <taxon>Spirochaetia</taxon>
        <taxon>Leptospirales</taxon>
        <taxon>Leptospiraceae</taxon>
        <taxon>Leptospira</taxon>
    </lineage>
</organism>
<feature type="transmembrane region" description="Helical" evidence="1">
    <location>
        <begin position="68"/>
        <end position="93"/>
    </location>
</feature>
<feature type="transmembrane region" description="Helical" evidence="1">
    <location>
        <begin position="171"/>
        <end position="190"/>
    </location>
</feature>
<dbReference type="AlphaFoldDB" id="A0A0E3B6A5"/>
<reference evidence="2 3" key="1">
    <citation type="journal article" date="2015" name="PLoS Negl. Trop. Dis.">
        <title>Distribution of Plasmids in Distinct Leptospira Pathogenic Species.</title>
        <authorList>
            <person name="Wang Y."/>
            <person name="Zhuang X."/>
            <person name="Zhong Y."/>
            <person name="Zhang C."/>
            <person name="Zhang Y."/>
            <person name="Zeng L."/>
            <person name="Zhu Y."/>
            <person name="He P."/>
            <person name="Dong K."/>
            <person name="Pal U."/>
            <person name="Guo X."/>
            <person name="Qin J."/>
        </authorList>
    </citation>
    <scope>NUCLEOTIDE SEQUENCE [LARGE SCALE GENOMIC DNA]</scope>
    <source>
        <strain evidence="2 3">56604</strain>
    </source>
</reference>
<proteinExistence type="predicted"/>
<protein>
    <recommendedName>
        <fullName evidence="4">Yip1 domain-containing protein</fullName>
    </recommendedName>
</protein>
<feature type="transmembrane region" description="Helical" evidence="1">
    <location>
        <begin position="132"/>
        <end position="151"/>
    </location>
</feature>
<keyword evidence="1" id="KW-1133">Transmembrane helix</keyword>
<dbReference type="PATRIC" id="fig|280505.15.peg.3284"/>
<gene>
    <name evidence="2" type="ORF">LBBP_03366</name>
</gene>
<dbReference type="EMBL" id="CP012029">
    <property type="protein sequence ID" value="ALO27562.1"/>
    <property type="molecule type" value="Genomic_DNA"/>
</dbReference>
<dbReference type="GeneID" id="61173106"/>
<evidence type="ECO:0000313" key="2">
    <source>
        <dbReference type="EMBL" id="ALO27562.1"/>
    </source>
</evidence>